<evidence type="ECO:0000256" key="2">
    <source>
        <dbReference type="ARBA" id="ARBA00022448"/>
    </source>
</evidence>
<dbReference type="PANTHER" id="PTHR21576">
    <property type="entry name" value="UNCHARACTERIZED NODULIN-LIKE PROTEIN"/>
    <property type="match status" value="1"/>
</dbReference>
<feature type="transmembrane region" description="Helical" evidence="8">
    <location>
        <begin position="30"/>
        <end position="49"/>
    </location>
</feature>
<evidence type="ECO:0000256" key="4">
    <source>
        <dbReference type="ARBA" id="ARBA00022692"/>
    </source>
</evidence>
<accession>A0A0J7ML85</accession>
<feature type="transmembrane region" description="Helical" evidence="8">
    <location>
        <begin position="108"/>
        <end position="128"/>
    </location>
</feature>
<evidence type="ECO:0000256" key="8">
    <source>
        <dbReference type="SAM" id="Phobius"/>
    </source>
</evidence>
<dbReference type="AlphaFoldDB" id="A0A0J7ML85"/>
<evidence type="ECO:0000256" key="5">
    <source>
        <dbReference type="ARBA" id="ARBA00022989"/>
    </source>
</evidence>
<dbReference type="Proteomes" id="UP000036403">
    <property type="component" value="Unassembled WGS sequence"/>
</dbReference>
<keyword evidence="3" id="KW-0926">Vacuole</keyword>
<evidence type="ECO:0000256" key="7">
    <source>
        <dbReference type="ARBA" id="ARBA00039330"/>
    </source>
</evidence>
<keyword evidence="2" id="KW-0813">Transport</keyword>
<evidence type="ECO:0000256" key="6">
    <source>
        <dbReference type="ARBA" id="ARBA00023136"/>
    </source>
</evidence>
<keyword evidence="5 8" id="KW-1133">Transmembrane helix</keyword>
<keyword evidence="10" id="KW-1185">Reference proteome</keyword>
<evidence type="ECO:0000256" key="3">
    <source>
        <dbReference type="ARBA" id="ARBA00022554"/>
    </source>
</evidence>
<comment type="caution">
    <text evidence="9">The sequence shown here is derived from an EMBL/GenBank/DDBJ whole genome shotgun (WGS) entry which is preliminary data.</text>
</comment>
<evidence type="ECO:0000313" key="9">
    <source>
        <dbReference type="EMBL" id="KMQ81405.1"/>
    </source>
</evidence>
<dbReference type="PANTHER" id="PTHR21576:SF45">
    <property type="entry name" value="TRANSPORTER MCH1-RELATED"/>
    <property type="match status" value="1"/>
</dbReference>
<feature type="transmembrane region" description="Helical" evidence="8">
    <location>
        <begin position="56"/>
        <end position="77"/>
    </location>
</feature>
<dbReference type="STRING" id="67767.A0A0J7ML85"/>
<reference evidence="9 10" key="1">
    <citation type="submission" date="2015-04" db="EMBL/GenBank/DDBJ databases">
        <title>Lasius niger genome sequencing.</title>
        <authorList>
            <person name="Konorov E.A."/>
            <person name="Nikitin M.A."/>
            <person name="Kirill M.V."/>
            <person name="Chang P."/>
        </authorList>
    </citation>
    <scope>NUCLEOTIDE SEQUENCE [LARGE SCALE GENOMIC DNA]</scope>
    <source>
        <tissue evidence="9">Whole</tissue>
    </source>
</reference>
<keyword evidence="6 8" id="KW-0472">Membrane</keyword>
<feature type="non-terminal residue" evidence="9">
    <location>
        <position position="1"/>
    </location>
</feature>
<organism evidence="9 10">
    <name type="scientific">Lasius niger</name>
    <name type="common">Black garden ant</name>
    <dbReference type="NCBI Taxonomy" id="67767"/>
    <lineage>
        <taxon>Eukaryota</taxon>
        <taxon>Metazoa</taxon>
        <taxon>Ecdysozoa</taxon>
        <taxon>Arthropoda</taxon>
        <taxon>Hexapoda</taxon>
        <taxon>Insecta</taxon>
        <taxon>Pterygota</taxon>
        <taxon>Neoptera</taxon>
        <taxon>Endopterygota</taxon>
        <taxon>Hymenoptera</taxon>
        <taxon>Apocrita</taxon>
        <taxon>Aculeata</taxon>
        <taxon>Formicoidea</taxon>
        <taxon>Formicidae</taxon>
        <taxon>Formicinae</taxon>
        <taxon>Lasius</taxon>
        <taxon>Lasius</taxon>
    </lineage>
</organism>
<dbReference type="GO" id="GO:0005774">
    <property type="term" value="C:vacuolar membrane"/>
    <property type="evidence" value="ECO:0007669"/>
    <property type="project" value="UniProtKB-SubCell"/>
</dbReference>
<dbReference type="PaxDb" id="67767-A0A0J7ML85"/>
<dbReference type="OrthoDB" id="6089360at2759"/>
<proteinExistence type="predicted"/>
<gene>
    <name evidence="9" type="ORF">RF55_26428</name>
</gene>
<sequence>LMSIGLVFLASGAAQNHAERFWVVSGLVGAGYGAVFSLTPLIVTIIWGVENFATNFGIIAMLPALGSTFWGLVYSGVYQVGAKRSGSARSGGDPDDAIFCYGKQCYSATYWAEGISVWAACVLLFWAWRGKSGWQQRDIVI</sequence>
<dbReference type="SUPFAM" id="SSF103473">
    <property type="entry name" value="MFS general substrate transporter"/>
    <property type="match status" value="1"/>
</dbReference>
<name>A0A0J7ML85_LASNI</name>
<evidence type="ECO:0000256" key="1">
    <source>
        <dbReference type="ARBA" id="ARBA00004128"/>
    </source>
</evidence>
<dbReference type="InterPro" id="IPR036259">
    <property type="entry name" value="MFS_trans_sf"/>
</dbReference>
<comment type="subcellular location">
    <subcellularLocation>
        <location evidence="1">Vacuole membrane</location>
        <topology evidence="1">Multi-pass membrane protein</topology>
    </subcellularLocation>
</comment>
<evidence type="ECO:0000313" key="10">
    <source>
        <dbReference type="Proteomes" id="UP000036403"/>
    </source>
</evidence>
<protein>
    <recommendedName>
        <fullName evidence="7">Probable transporter MCH1</fullName>
    </recommendedName>
</protein>
<dbReference type="EMBL" id="LBMM01035812">
    <property type="protein sequence ID" value="KMQ81405.1"/>
    <property type="molecule type" value="Genomic_DNA"/>
</dbReference>
<keyword evidence="4 8" id="KW-0812">Transmembrane</keyword>